<evidence type="ECO:0000313" key="3">
    <source>
        <dbReference type="Proteomes" id="UP001610334"/>
    </source>
</evidence>
<accession>A0ABR4GSP2</accession>
<evidence type="ECO:0000256" key="1">
    <source>
        <dbReference type="SAM" id="MobiDB-lite"/>
    </source>
</evidence>
<feature type="region of interest" description="Disordered" evidence="1">
    <location>
        <begin position="825"/>
        <end position="873"/>
    </location>
</feature>
<protein>
    <submittedName>
        <fullName evidence="2">Uncharacterized protein</fullName>
    </submittedName>
</protein>
<name>A0ABR4GSP2_9EURO</name>
<sequence>MTTRSPKKHKAKTQTFAVEQATPDATATKLEACFLGTIIFDVRQLELKWPEAQKNRNISHLQVKNLQQTFMWGIRRTYAPDRLSGTIPEAEFDKILEHTAQRRKDKGEDVSVESLRDDANRRVIEEYPVIYKGADIHPVLRNGQHRVKALLSVNQEQDANAAKKKKNKNGEIIQPTGWRDYMWAINLYSAEKCKGDLLAALSTNAQSVALANSEGYSAYQILSEFEVADNNRKLEIAKNFGPWAQQTYGLRPSSSARALQVTKHRQWRRNIKRYTSTRYGESVFHWSTVSLMIACRLDTFWFQEFNCYFEWVDEVLGNKQNVILKEDYTLLFEVPTEKREYYLRLLFFPQRNDYWQNNKQISNLKVKWRPDSQFKVTTKFPALSKAVHVGGHEFRNRRPHFLADLDDEEYIGVFERLRALKGPKAIAPSWKTWTELHKTVMNKVKDLLKHVCIWVKPEWVFPERAAEQLQKFDFVDEIHKVFWDSKPEERTTSIKLIKAIIELVKEDSLWQDKEITEQIQDYPQPVESPSNKQYVQRFDDPVWHELLELILKFKPGCLKGCMEPLNELSEARGVSRTWGHITAEANLRRNMLLAKTPRIILGKTKDIIMSEAEIFGAAIHYRLLKKMMLDTIKWGWKVPIRRQPKRPECLITSPDEYSAALTILSQLAGRLTAHGWNVEIDNSHEDLDAFSMARNRTPYNRTPKPGFLELYPPMYASKEIEERETILEIVQMHKATSVLRVESRKRKRENEEVLVHAITKFSQSPPMDLTCQDGTILSDEEKKNYANQLQALAKTPLAIGDDPHAEGAKDPSEVWEEILKLRASFKLDNGDEDQNENGDNTDQEYEEGAGSNSEDGENSGGLDVEDTAAYIYS</sequence>
<gene>
    <name evidence="2" type="ORF">BJX63DRAFT_438697</name>
</gene>
<keyword evidence="3" id="KW-1185">Reference proteome</keyword>
<proteinExistence type="predicted"/>
<dbReference type="Proteomes" id="UP001610334">
    <property type="component" value="Unassembled WGS sequence"/>
</dbReference>
<dbReference type="EMBL" id="JBFXLT010000315">
    <property type="protein sequence ID" value="KAL2801569.1"/>
    <property type="molecule type" value="Genomic_DNA"/>
</dbReference>
<organism evidence="2 3">
    <name type="scientific">Aspergillus granulosus</name>
    <dbReference type="NCBI Taxonomy" id="176169"/>
    <lineage>
        <taxon>Eukaryota</taxon>
        <taxon>Fungi</taxon>
        <taxon>Dikarya</taxon>
        <taxon>Ascomycota</taxon>
        <taxon>Pezizomycotina</taxon>
        <taxon>Eurotiomycetes</taxon>
        <taxon>Eurotiomycetidae</taxon>
        <taxon>Eurotiales</taxon>
        <taxon>Aspergillaceae</taxon>
        <taxon>Aspergillus</taxon>
        <taxon>Aspergillus subgen. Nidulantes</taxon>
    </lineage>
</organism>
<feature type="compositionally biased region" description="Acidic residues" evidence="1">
    <location>
        <begin position="830"/>
        <end position="847"/>
    </location>
</feature>
<reference evidence="2 3" key="1">
    <citation type="submission" date="2024-07" db="EMBL/GenBank/DDBJ databases">
        <title>Section-level genome sequencing and comparative genomics of Aspergillus sections Usti and Cavernicolus.</title>
        <authorList>
            <consortium name="Lawrence Berkeley National Laboratory"/>
            <person name="Nybo J.L."/>
            <person name="Vesth T.C."/>
            <person name="Theobald S."/>
            <person name="Frisvad J.C."/>
            <person name="Larsen T.O."/>
            <person name="Kjaerboelling I."/>
            <person name="Rothschild-Mancinelli K."/>
            <person name="Lyhne E.K."/>
            <person name="Kogle M.E."/>
            <person name="Barry K."/>
            <person name="Clum A."/>
            <person name="Na H."/>
            <person name="Ledsgaard L."/>
            <person name="Lin J."/>
            <person name="Lipzen A."/>
            <person name="Kuo A."/>
            <person name="Riley R."/>
            <person name="Mondo S."/>
            <person name="Labutti K."/>
            <person name="Haridas S."/>
            <person name="Pangalinan J."/>
            <person name="Salamov A.A."/>
            <person name="Simmons B.A."/>
            <person name="Magnuson J.K."/>
            <person name="Chen J."/>
            <person name="Drula E."/>
            <person name="Henrissat B."/>
            <person name="Wiebenga A."/>
            <person name="Lubbers R.J."/>
            <person name="Gomes A.C."/>
            <person name="Makela M.R."/>
            <person name="Stajich J."/>
            <person name="Grigoriev I.V."/>
            <person name="Mortensen U.H."/>
            <person name="De Vries R.P."/>
            <person name="Baker S.E."/>
            <person name="Andersen M.R."/>
        </authorList>
    </citation>
    <scope>NUCLEOTIDE SEQUENCE [LARGE SCALE GENOMIC DNA]</scope>
    <source>
        <strain evidence="2 3">CBS 588.65</strain>
    </source>
</reference>
<comment type="caution">
    <text evidence="2">The sequence shown here is derived from an EMBL/GenBank/DDBJ whole genome shotgun (WGS) entry which is preliminary data.</text>
</comment>
<evidence type="ECO:0000313" key="2">
    <source>
        <dbReference type="EMBL" id="KAL2801569.1"/>
    </source>
</evidence>